<feature type="transmembrane region" description="Helical" evidence="2">
    <location>
        <begin position="40"/>
        <end position="59"/>
    </location>
</feature>
<dbReference type="RefSeq" id="WP_270082980.1">
    <property type="nucleotide sequence ID" value="NZ_CP115300.1"/>
</dbReference>
<organism evidence="3 4">
    <name type="scientific">Streptomyces camelliae</name>
    <dbReference type="NCBI Taxonomy" id="3004093"/>
    <lineage>
        <taxon>Bacteria</taxon>
        <taxon>Bacillati</taxon>
        <taxon>Actinomycetota</taxon>
        <taxon>Actinomycetes</taxon>
        <taxon>Kitasatosporales</taxon>
        <taxon>Streptomycetaceae</taxon>
        <taxon>Streptomyces</taxon>
    </lineage>
</organism>
<accession>A0ABY7P4G0</accession>
<keyword evidence="4" id="KW-1185">Reference proteome</keyword>
<evidence type="ECO:0000256" key="2">
    <source>
        <dbReference type="SAM" id="Phobius"/>
    </source>
</evidence>
<sequence>MTAALTHTEQPAPAAAPAGTGAGRSWAAVFTLAGFEARRLLLRVPMLLALSLYVTWIGWRTLRPSDDYPVLQDADRATQSGPLLVGLAVLLCVNQAALRSRRRDTERHFAVLALSPWRRTVAHALSVVPLGLFTAVAVTVQFTWEAVKSGAVGRGSPAELLTGPLTVLLFGAVGVLLARLASSAVAAPLLVVVFLLLFVAGAFPFAGRETGAAWLMPVVTTSGVHPVPSGLLGRPAAWHALYLAGLALTVVLLAVLVAGGRSRTVQVAFAGALTLAVLGGVVQTGGVTAATTAARARASLTPEKDQTCVRRGPTQYCAFPEWMPRVGDWARIADQVRALAGGGAQGRELLVRQRVEARYGLDDDAALAPSTRPGQVTVGTSWGGNRVPEFSTAVAGVLVAGDEKAAGELCDGRMVTVMWLSLGRQPDPEGALRHVRLDDSLTGSAIVLSRTEPLTMTAGQTKVVRALLHRPFYGVVARVKAHWAELTTPGVTTARVAELLGVPGSVGADRCGE</sequence>
<evidence type="ECO:0000313" key="4">
    <source>
        <dbReference type="Proteomes" id="UP001212326"/>
    </source>
</evidence>
<feature type="transmembrane region" description="Helical" evidence="2">
    <location>
        <begin position="79"/>
        <end position="99"/>
    </location>
</feature>
<keyword evidence="2" id="KW-0812">Transmembrane</keyword>
<evidence type="ECO:0000256" key="1">
    <source>
        <dbReference type="SAM" id="MobiDB-lite"/>
    </source>
</evidence>
<feature type="transmembrane region" description="Helical" evidence="2">
    <location>
        <begin position="160"/>
        <end position="178"/>
    </location>
</feature>
<dbReference type="EMBL" id="CP115300">
    <property type="protein sequence ID" value="WBO65406.1"/>
    <property type="molecule type" value="Genomic_DNA"/>
</dbReference>
<keyword evidence="2" id="KW-0472">Membrane</keyword>
<evidence type="ECO:0000313" key="3">
    <source>
        <dbReference type="EMBL" id="WBO65406.1"/>
    </source>
</evidence>
<proteinExistence type="predicted"/>
<dbReference type="Proteomes" id="UP001212326">
    <property type="component" value="Chromosome"/>
</dbReference>
<protein>
    <submittedName>
        <fullName evidence="3">ABC transporter permease</fullName>
    </submittedName>
</protein>
<gene>
    <name evidence="3" type="ORF">O1G22_22565</name>
</gene>
<feature type="transmembrane region" description="Helical" evidence="2">
    <location>
        <begin position="236"/>
        <end position="258"/>
    </location>
</feature>
<feature type="transmembrane region" description="Helical" evidence="2">
    <location>
        <begin position="265"/>
        <end position="282"/>
    </location>
</feature>
<keyword evidence="2" id="KW-1133">Transmembrane helix</keyword>
<feature type="transmembrane region" description="Helical" evidence="2">
    <location>
        <begin position="120"/>
        <end position="140"/>
    </location>
</feature>
<feature type="transmembrane region" description="Helical" evidence="2">
    <location>
        <begin position="185"/>
        <end position="206"/>
    </location>
</feature>
<name>A0ABY7P4G0_9ACTN</name>
<feature type="region of interest" description="Disordered" evidence="1">
    <location>
        <begin position="1"/>
        <end position="21"/>
    </location>
</feature>
<reference evidence="3 4" key="1">
    <citation type="submission" date="2022-12" db="EMBL/GenBank/DDBJ databases">
        <authorList>
            <person name="Mo P."/>
        </authorList>
    </citation>
    <scope>NUCLEOTIDE SEQUENCE [LARGE SCALE GENOMIC DNA]</scope>
    <source>
        <strain evidence="3 4">HUAS 2-6</strain>
    </source>
</reference>